<comment type="caution">
    <text evidence="7">The sequence shown here is derived from an EMBL/GenBank/DDBJ whole genome shotgun (WGS) entry which is preliminary data.</text>
</comment>
<keyword evidence="8" id="KW-1185">Reference proteome</keyword>
<evidence type="ECO:0000256" key="1">
    <source>
        <dbReference type="ARBA" id="ARBA00009437"/>
    </source>
</evidence>
<feature type="region of interest" description="Disordered" evidence="5">
    <location>
        <begin position="300"/>
        <end position="321"/>
    </location>
</feature>
<keyword evidence="4" id="KW-0804">Transcription</keyword>
<dbReference type="Proteomes" id="UP001501671">
    <property type="component" value="Unassembled WGS sequence"/>
</dbReference>
<evidence type="ECO:0000256" key="4">
    <source>
        <dbReference type="ARBA" id="ARBA00023163"/>
    </source>
</evidence>
<dbReference type="Pfam" id="PF00126">
    <property type="entry name" value="HTH_1"/>
    <property type="match status" value="1"/>
</dbReference>
<evidence type="ECO:0000256" key="2">
    <source>
        <dbReference type="ARBA" id="ARBA00023015"/>
    </source>
</evidence>
<dbReference type="InterPro" id="IPR036390">
    <property type="entry name" value="WH_DNA-bd_sf"/>
</dbReference>
<keyword evidence="2" id="KW-0805">Transcription regulation</keyword>
<dbReference type="SUPFAM" id="SSF46785">
    <property type="entry name" value="Winged helix' DNA-binding domain"/>
    <property type="match status" value="1"/>
</dbReference>
<dbReference type="EMBL" id="BAABFO010000007">
    <property type="protein sequence ID" value="GAA4330051.1"/>
    <property type="molecule type" value="Genomic_DNA"/>
</dbReference>
<protein>
    <submittedName>
        <fullName evidence="7">LysR family transcriptional regulator</fullName>
    </submittedName>
</protein>
<evidence type="ECO:0000313" key="8">
    <source>
        <dbReference type="Proteomes" id="UP001501671"/>
    </source>
</evidence>
<dbReference type="Gene3D" id="1.10.10.10">
    <property type="entry name" value="Winged helix-like DNA-binding domain superfamily/Winged helix DNA-binding domain"/>
    <property type="match status" value="1"/>
</dbReference>
<comment type="similarity">
    <text evidence="1">Belongs to the LysR transcriptional regulatory family.</text>
</comment>
<evidence type="ECO:0000256" key="5">
    <source>
        <dbReference type="SAM" id="MobiDB-lite"/>
    </source>
</evidence>
<reference evidence="8" key="1">
    <citation type="journal article" date="2019" name="Int. J. Syst. Evol. Microbiol.">
        <title>The Global Catalogue of Microorganisms (GCM) 10K type strain sequencing project: providing services to taxonomists for standard genome sequencing and annotation.</title>
        <authorList>
            <consortium name="The Broad Institute Genomics Platform"/>
            <consortium name="The Broad Institute Genome Sequencing Center for Infectious Disease"/>
            <person name="Wu L."/>
            <person name="Ma J."/>
        </authorList>
    </citation>
    <scope>NUCLEOTIDE SEQUENCE [LARGE SCALE GENOMIC DNA]</scope>
    <source>
        <strain evidence="8">JCM 17666</strain>
    </source>
</reference>
<dbReference type="InterPro" id="IPR000847">
    <property type="entry name" value="LysR_HTH_N"/>
</dbReference>
<evidence type="ECO:0000313" key="7">
    <source>
        <dbReference type="EMBL" id="GAA4330051.1"/>
    </source>
</evidence>
<dbReference type="Gene3D" id="3.40.190.10">
    <property type="entry name" value="Periplasmic binding protein-like II"/>
    <property type="match status" value="2"/>
</dbReference>
<dbReference type="RefSeq" id="WP_345248395.1">
    <property type="nucleotide sequence ID" value="NZ_BAABFO010000007.1"/>
</dbReference>
<gene>
    <name evidence="7" type="ORF">GCM10023144_17420</name>
</gene>
<evidence type="ECO:0000256" key="3">
    <source>
        <dbReference type="ARBA" id="ARBA00023125"/>
    </source>
</evidence>
<accession>A0ABP8GUG4</accession>
<dbReference type="InterPro" id="IPR005119">
    <property type="entry name" value="LysR_subst-bd"/>
</dbReference>
<dbReference type="CDD" id="cd08440">
    <property type="entry name" value="PBP2_LTTR_like_4"/>
    <property type="match status" value="1"/>
</dbReference>
<dbReference type="PROSITE" id="PS50931">
    <property type="entry name" value="HTH_LYSR"/>
    <property type="match status" value="1"/>
</dbReference>
<dbReference type="PRINTS" id="PR00039">
    <property type="entry name" value="HTHLYSR"/>
</dbReference>
<feature type="domain" description="HTH lysR-type" evidence="6">
    <location>
        <begin position="5"/>
        <end position="62"/>
    </location>
</feature>
<dbReference type="PANTHER" id="PTHR30419">
    <property type="entry name" value="HTH-TYPE TRANSCRIPTIONAL REGULATOR YBHD"/>
    <property type="match status" value="1"/>
</dbReference>
<keyword evidence="3" id="KW-0238">DNA-binding</keyword>
<proteinExistence type="inferred from homology"/>
<sequence>MKINLSSRDLAVFLTLAKTLSFSQTAQQVHLSQSALSALIARLEHDLDARLFERTTRSVALTAAGEVLRSHAEELVSQVDRTAAAVRDVVLLRQGSVAVAALPSIAASIVPSLFMSYSQRYPGVHLSLTEAMSEHELELVRQKRVDFALVGVNPLSDDVDYTPLAVDPFVLIMPVGHPLASGPPELKFASILPWPHISSNMTVSMRQHVHATALRMGVQFMPRYEVNHLATTAAMVAQGLGVAALPLLAAKVLRSEGLVQKPIVQPAIKRTIGLITRRDGPLSLAATEMVRMLGEQFGKRLPEKPSRRRRRRVGGPGRKVE</sequence>
<dbReference type="PANTHER" id="PTHR30419:SF8">
    <property type="entry name" value="NITROGEN ASSIMILATION TRANSCRIPTIONAL ACTIVATOR-RELATED"/>
    <property type="match status" value="1"/>
</dbReference>
<evidence type="ECO:0000259" key="6">
    <source>
        <dbReference type="PROSITE" id="PS50931"/>
    </source>
</evidence>
<dbReference type="Pfam" id="PF03466">
    <property type="entry name" value="LysR_substrate"/>
    <property type="match status" value="1"/>
</dbReference>
<name>A0ABP8GUG4_9BURK</name>
<dbReference type="InterPro" id="IPR050950">
    <property type="entry name" value="HTH-type_LysR_regulators"/>
</dbReference>
<organism evidence="7 8">
    <name type="scientific">Pigmentiphaga soli</name>
    <dbReference type="NCBI Taxonomy" id="1007095"/>
    <lineage>
        <taxon>Bacteria</taxon>
        <taxon>Pseudomonadati</taxon>
        <taxon>Pseudomonadota</taxon>
        <taxon>Betaproteobacteria</taxon>
        <taxon>Burkholderiales</taxon>
        <taxon>Alcaligenaceae</taxon>
        <taxon>Pigmentiphaga</taxon>
    </lineage>
</organism>
<dbReference type="SUPFAM" id="SSF53850">
    <property type="entry name" value="Periplasmic binding protein-like II"/>
    <property type="match status" value="1"/>
</dbReference>
<dbReference type="InterPro" id="IPR036388">
    <property type="entry name" value="WH-like_DNA-bd_sf"/>
</dbReference>